<feature type="compositionally biased region" description="Basic and acidic residues" evidence="5">
    <location>
        <begin position="313"/>
        <end position="332"/>
    </location>
</feature>
<evidence type="ECO:0000256" key="4">
    <source>
        <dbReference type="ARBA" id="ARBA00023136"/>
    </source>
</evidence>
<comment type="subcellular location">
    <subcellularLocation>
        <location evidence="1">Membrane</location>
        <topology evidence="1">Multi-pass membrane protein</topology>
    </subcellularLocation>
</comment>
<dbReference type="AlphaFoldDB" id="A0A232LQE9"/>
<feature type="region of interest" description="Disordered" evidence="5">
    <location>
        <begin position="646"/>
        <end position="747"/>
    </location>
</feature>
<evidence type="ECO:0000256" key="5">
    <source>
        <dbReference type="SAM" id="MobiDB-lite"/>
    </source>
</evidence>
<feature type="transmembrane region" description="Helical" evidence="6">
    <location>
        <begin position="180"/>
        <end position="197"/>
    </location>
</feature>
<feature type="compositionally biased region" description="Polar residues" evidence="5">
    <location>
        <begin position="504"/>
        <end position="513"/>
    </location>
</feature>
<dbReference type="GO" id="GO:0016020">
    <property type="term" value="C:membrane"/>
    <property type="evidence" value="ECO:0007669"/>
    <property type="project" value="UniProtKB-SubCell"/>
</dbReference>
<comment type="caution">
    <text evidence="9">The sequence shown here is derived from an EMBL/GenBank/DDBJ whole genome shotgun (WGS) entry which is preliminary data.</text>
</comment>
<evidence type="ECO:0000256" key="6">
    <source>
        <dbReference type="SAM" id="Phobius"/>
    </source>
</evidence>
<dbReference type="Pfam" id="PF13886">
    <property type="entry name" value="TM7S3_TM198"/>
    <property type="match status" value="1"/>
</dbReference>
<accession>A0A232LQE9</accession>
<evidence type="ECO:0000256" key="2">
    <source>
        <dbReference type="ARBA" id="ARBA00022692"/>
    </source>
</evidence>
<feature type="compositionally biased region" description="Polar residues" evidence="5">
    <location>
        <begin position="764"/>
        <end position="780"/>
    </location>
</feature>
<evidence type="ECO:0000259" key="8">
    <source>
        <dbReference type="Pfam" id="PF13886"/>
    </source>
</evidence>
<dbReference type="OrthoDB" id="5377273at2759"/>
<dbReference type="InterPro" id="IPR025256">
    <property type="entry name" value="TM7S3/TM198-like_dom"/>
</dbReference>
<feature type="region of interest" description="Disordered" evidence="5">
    <location>
        <begin position="975"/>
        <end position="999"/>
    </location>
</feature>
<feature type="transmembrane region" description="Helical" evidence="6">
    <location>
        <begin position="275"/>
        <end position="297"/>
    </location>
</feature>
<feature type="signal peptide" evidence="7">
    <location>
        <begin position="1"/>
        <end position="18"/>
    </location>
</feature>
<keyword evidence="4 6" id="KW-0472">Membrane</keyword>
<proteinExistence type="predicted"/>
<protein>
    <recommendedName>
        <fullName evidence="8">TM7S3/TM198-like domain-containing protein</fullName>
    </recommendedName>
</protein>
<feature type="compositionally biased region" description="Basic and acidic residues" evidence="5">
    <location>
        <begin position="535"/>
        <end position="558"/>
    </location>
</feature>
<evidence type="ECO:0000313" key="9">
    <source>
        <dbReference type="EMBL" id="OXV06228.1"/>
    </source>
</evidence>
<feature type="region of interest" description="Disordered" evidence="5">
    <location>
        <begin position="503"/>
        <end position="612"/>
    </location>
</feature>
<feature type="domain" description="TM7S3/TM198-like" evidence="8">
    <location>
        <begin position="101"/>
        <end position="294"/>
    </location>
</feature>
<dbReference type="Proteomes" id="UP000243515">
    <property type="component" value="Unassembled WGS sequence"/>
</dbReference>
<evidence type="ECO:0000313" key="10">
    <source>
        <dbReference type="Proteomes" id="UP000243515"/>
    </source>
</evidence>
<feature type="region of interest" description="Disordered" evidence="5">
    <location>
        <begin position="854"/>
        <end position="881"/>
    </location>
</feature>
<feature type="compositionally biased region" description="Basic and acidic residues" evidence="5">
    <location>
        <begin position="975"/>
        <end position="990"/>
    </location>
</feature>
<organism evidence="9 10">
    <name type="scientific">Elaphomyces granulatus</name>
    <dbReference type="NCBI Taxonomy" id="519963"/>
    <lineage>
        <taxon>Eukaryota</taxon>
        <taxon>Fungi</taxon>
        <taxon>Dikarya</taxon>
        <taxon>Ascomycota</taxon>
        <taxon>Pezizomycotina</taxon>
        <taxon>Eurotiomycetes</taxon>
        <taxon>Eurotiomycetidae</taxon>
        <taxon>Eurotiales</taxon>
        <taxon>Elaphomycetaceae</taxon>
        <taxon>Elaphomyces</taxon>
    </lineage>
</organism>
<gene>
    <name evidence="9" type="ORF">Egran_06004</name>
</gene>
<feature type="compositionally biased region" description="Polar residues" evidence="5">
    <location>
        <begin position="856"/>
        <end position="881"/>
    </location>
</feature>
<feature type="region of interest" description="Disordered" evidence="5">
    <location>
        <begin position="308"/>
        <end position="332"/>
    </location>
</feature>
<feature type="transmembrane region" description="Helical" evidence="6">
    <location>
        <begin position="93"/>
        <end position="116"/>
    </location>
</feature>
<evidence type="ECO:0000256" key="7">
    <source>
        <dbReference type="SAM" id="SignalP"/>
    </source>
</evidence>
<feature type="compositionally biased region" description="Basic and acidic residues" evidence="5">
    <location>
        <begin position="372"/>
        <end position="389"/>
    </location>
</feature>
<keyword evidence="2 6" id="KW-0812">Transmembrane</keyword>
<evidence type="ECO:0000256" key="1">
    <source>
        <dbReference type="ARBA" id="ARBA00004141"/>
    </source>
</evidence>
<feature type="transmembrane region" description="Helical" evidence="6">
    <location>
        <begin position="123"/>
        <end position="142"/>
    </location>
</feature>
<feature type="chain" id="PRO_5012805271" description="TM7S3/TM198-like domain-containing protein" evidence="7">
    <location>
        <begin position="19"/>
        <end position="1093"/>
    </location>
</feature>
<reference evidence="9 10" key="1">
    <citation type="journal article" date="2015" name="Environ. Microbiol.">
        <title>Metagenome sequence of Elaphomyces granulatus from sporocarp tissue reveals Ascomycota ectomycorrhizal fingerprints of genome expansion and a Proteobacteria-rich microbiome.</title>
        <authorList>
            <person name="Quandt C.A."/>
            <person name="Kohler A."/>
            <person name="Hesse C.N."/>
            <person name="Sharpton T.J."/>
            <person name="Martin F."/>
            <person name="Spatafora J.W."/>
        </authorList>
    </citation>
    <scope>NUCLEOTIDE SEQUENCE [LARGE SCALE GENOMIC DNA]</scope>
    <source>
        <strain evidence="9 10">OSC145934</strain>
    </source>
</reference>
<feature type="region of interest" description="Disordered" evidence="5">
    <location>
        <begin position="764"/>
        <end position="787"/>
    </location>
</feature>
<keyword evidence="10" id="KW-1185">Reference proteome</keyword>
<keyword evidence="7" id="KW-0732">Signal</keyword>
<dbReference type="EMBL" id="NPHW01005974">
    <property type="protein sequence ID" value="OXV06228.1"/>
    <property type="molecule type" value="Genomic_DNA"/>
</dbReference>
<name>A0A232LQE9_9EURO</name>
<dbReference type="PANTHER" id="PTHR39469">
    <property type="entry name" value="CHROMOSOME 1, WHOLE GENOME SHOTGUN SEQUENCE"/>
    <property type="match status" value="1"/>
</dbReference>
<feature type="transmembrane region" description="Helical" evidence="6">
    <location>
        <begin position="234"/>
        <end position="255"/>
    </location>
</feature>
<sequence length="1093" mass="118156">MRLSTLVIACSIFTAGISTSVPSTTAATMISSLGQTTTTMATESTATTFVTSFTSTSTIRSSQSSSQSTSILSTSASIAMPQDMDSLPFQPQITPAIGMAGVVLMLSGLVYTIIGIKNQRVQVFLSVGYLTSLAVTVLLVYVMNPPVSDAVQGAYFVAAVATGTALGVLAIVFKELADGLGCILGGYCLSMWLLALRPGGLLVTTASKGAFIGAFAAASYALSFFPLTKPYPLIGSLAFAGATATVLGIDCFSRADLNGNVFPLGTVTYPVTRGIRVELAGIILICIVGVLSQFKLWKVIRERRKRQVASQEEAQRRRDEADTQTGRRIEKETRSEMLRWEATYGRDIIVGLQKNSKIEEIAPEVSGNGVQVKDRDRENKSRQHDDSSKRLPISHSGTTVTLQENEQSGDVSIELSNQTGSNTMVPEHQATDGEIPTELTETSTSFAQSPKASPLPFKIPEIEGAAPSDDGHSVAATIDDCEQLSTRASKRFSGISIQKRFSIGSDSRTTSPSEEAPVDPSLSPSRDPFVDGDADNDKEMSSDGRSHISESNLGKDELESVGSVEGDPEELPQQILPDSSSIYSDIGKKRYSLESEPPPMHAGRTSLTSGAVDCLPSHASKVVMSYRTNEWAKHLAEADIPEPAFILPVEEESAERTAENDASSNVETTQQQQVSNKVPPVADSNVASEHEPSSTLSRPVSDLSRDASIEVETVQQSVSNKEPPVGDSNVTLEHEARSTPSRSGSEFSRCASIVETIQQQTVSNKVPSVADSNVASGHKQSSSYSRSMSDLSRCASIEETVQQHIVSNSGVALEHKPGSTLSRSMSDLSRHSSIPVAAPPELRKVSPRLSMVHRGSGNQVTGQSAPIRTVSQQRRVSSQPVRSALVTSPIDESKVLDFRTSVGHDPSLLERRDDMIRNKISSTSLDRDSWIVRSDSRRSLDETQQRTHGSRSNLVVGDAIPLTQRRSVVFQDPLERRVSGSGKSMEDASRRRNPVPKNTSTVKTVNTMAAWRESLRQDARSQESLADVDAARLEILENQRRTRRVEEQQALTSQHIQESIAVKMQQGEMRDLHRDALRKMQAAANERMTGTST</sequence>
<evidence type="ECO:0000256" key="3">
    <source>
        <dbReference type="ARBA" id="ARBA00022989"/>
    </source>
</evidence>
<dbReference type="PANTHER" id="PTHR39469:SF1">
    <property type="entry name" value="DUF4203 DOMAIN-CONTAINING PROTEIN"/>
    <property type="match status" value="1"/>
</dbReference>
<feature type="compositionally biased region" description="Polar residues" evidence="5">
    <location>
        <begin position="660"/>
        <end position="676"/>
    </location>
</feature>
<feature type="region of interest" description="Disordered" evidence="5">
    <location>
        <begin position="363"/>
        <end position="399"/>
    </location>
</feature>
<feature type="transmembrane region" description="Helical" evidence="6">
    <location>
        <begin position="154"/>
        <end position="173"/>
    </location>
</feature>
<keyword evidence="3 6" id="KW-1133">Transmembrane helix</keyword>